<evidence type="ECO:0000256" key="1">
    <source>
        <dbReference type="SAM" id="MobiDB-lite"/>
    </source>
</evidence>
<feature type="compositionally biased region" description="Basic and acidic residues" evidence="1">
    <location>
        <begin position="30"/>
        <end position="45"/>
    </location>
</feature>
<proteinExistence type="predicted"/>
<dbReference type="Pfam" id="PF12699">
    <property type="entry name" value="phiKZ_IP"/>
    <property type="match status" value="1"/>
</dbReference>
<dbReference type="InterPro" id="IPR024413">
    <property type="entry name" value="Phage_phiKZ_Orf92_int-head"/>
</dbReference>
<sequence>MNFSKLIASLEESDGVAREVDVTNAAASATKDHPEAPTAEADSKGEAATAADTVTAGDGDGVTPTLQDAIDKGVQVGEDVTKMVAAQEALSTHIAAVEAFIEQNVAVPTALALAIQTSLKRHDPMFFKKTVPGLEAFEAPTGRMTVSLELLDKLKEGAKNVGAGIMAALKKLIEAIQMAMNKMFTDFGDLKKRLEAAEKKIKSGEIKSGEPLNYGGLRSLSANGDIVGSSADSVKLLTTASKGVLIDWPERVLSMVKQMSQTGKEIDVKDTAQLEQFWKASVNTMATSFQGVFNGLDVVKESSAEKNVVETTELPGGRKIVLTYNLEKLADGKVVAQNFSQGLSVKLERAEGEKASGDIKVPSKEDALSGITAAKELLAIGDQRRDVASSLREFNFDTVAGGHQLGGLLLSFAMAALNMNTAYTGYMNTTCKALVGYYEKIAGTDTSNGSGKEVALVK</sequence>
<reference evidence="2" key="1">
    <citation type="submission" date="2024-07" db="EMBL/GenBank/DDBJ databases">
        <authorList>
            <person name="Bringhurst R.M."/>
            <person name="Homer T.E."/>
        </authorList>
    </citation>
    <scope>NUCLEOTIDE SEQUENCE</scope>
</reference>
<organism evidence="2">
    <name type="scientific">Pseudomonas phage RVTF4</name>
    <dbReference type="NCBI Taxonomy" id="3236931"/>
    <lineage>
        <taxon>Viruses</taxon>
    </lineage>
</organism>
<evidence type="ECO:0000313" key="2">
    <source>
        <dbReference type="EMBL" id="XDJ14845.1"/>
    </source>
</evidence>
<dbReference type="EMBL" id="PQ015378">
    <property type="protein sequence ID" value="XDJ14845.1"/>
    <property type="molecule type" value="Genomic_DNA"/>
</dbReference>
<protein>
    <submittedName>
        <fullName evidence="2">Internal head protein</fullName>
    </submittedName>
</protein>
<accession>A0AB39CDD2</accession>
<feature type="region of interest" description="Disordered" evidence="1">
    <location>
        <begin position="24"/>
        <end position="49"/>
    </location>
</feature>
<name>A0AB39CDD2_9VIRU</name>